<evidence type="ECO:0000313" key="2">
    <source>
        <dbReference type="Proteomes" id="UP000019146"/>
    </source>
</evidence>
<dbReference type="CDD" id="cd06356">
    <property type="entry name" value="PBP1_amide_urea_BP-like"/>
    <property type="match status" value="1"/>
</dbReference>
<dbReference type="Gene3D" id="3.40.50.2300">
    <property type="match status" value="2"/>
</dbReference>
<sequence length="498" mass="54002">MVLGGAQLIHHGTLKVFNKSIDRKAKQKKIKLIVKSRFKNRHGDLCTEMDKSIPIRQGRSDVSKFEFDEKVLSDISQTADKVSSSRRKLIKLSLATAGAAIAGQVLPFRTAHAQSGEIHVASMFDLTGNLNIYGVQAMNVSKYAVDSINRGGGVLGKKLILHAYDTQSKIELYSRYAQEIGSDDRVAAVVGCFTGASREAARPVLSRYGKILFFPTIDEGGECDKLTFMQGSDCLQQEAPLIEWAAKTVGKTFYIVAADYVYGHVATAWTQSLVSKQGGSIKGVEYVPLDVSDFGSTIRKIQTASPAVVMSNLVGNNHIAFYRQFAAAGLNKNIKIISPTFGLGNEQTVLTPEEASGIVVAYSYFESIDSPANKQFLDGFRKMYPNAGPISDPPVQVWNGWQQWKVAVEKAGTTDTAKVVAALESGIPYVGPSGKVSTDGPSHRNIQDIHLAKVSSRQGFEIIQSFGQVKPSREVVGAGACDLTGKDASSHRMINPKF</sequence>
<dbReference type="SUPFAM" id="SSF53822">
    <property type="entry name" value="Periplasmic binding protein-like I"/>
    <property type="match status" value="1"/>
</dbReference>
<accession>A0A0P0RI38</accession>
<organism evidence="1 2">
    <name type="scientific">Paraburkholderia caribensis MBA4</name>
    <dbReference type="NCBI Taxonomy" id="1323664"/>
    <lineage>
        <taxon>Bacteria</taxon>
        <taxon>Pseudomonadati</taxon>
        <taxon>Pseudomonadota</taxon>
        <taxon>Betaproteobacteria</taxon>
        <taxon>Burkholderiales</taxon>
        <taxon>Burkholderiaceae</taxon>
        <taxon>Paraburkholderia</taxon>
    </lineage>
</organism>
<dbReference type="PANTHER" id="PTHR47628:SF1">
    <property type="entry name" value="ALIPHATIC AMIDASE EXPRESSION-REGULATING PROTEIN"/>
    <property type="match status" value="1"/>
</dbReference>
<proteinExistence type="predicted"/>
<protein>
    <submittedName>
        <fullName evidence="1">ABC-type branched-chain amino acid transport system, periplasmic component</fullName>
    </submittedName>
</protein>
<evidence type="ECO:0000313" key="1">
    <source>
        <dbReference type="EMBL" id="ALL68314.1"/>
    </source>
</evidence>
<dbReference type="AlphaFoldDB" id="A0A0P0RI38"/>
<dbReference type="PANTHER" id="PTHR47628">
    <property type="match status" value="1"/>
</dbReference>
<dbReference type="KEGG" id="bcai:K788_0000609"/>
<dbReference type="EMBL" id="CP012747">
    <property type="protein sequence ID" value="ALL68314.1"/>
    <property type="molecule type" value="Genomic_DNA"/>
</dbReference>
<gene>
    <name evidence="1" type="ORF">K788_0000609</name>
</gene>
<reference evidence="1 2" key="1">
    <citation type="journal article" date="2014" name="Genome Announc.">
        <title>Draft Genome Sequence of the Haloacid-Degrading Burkholderia caribensis Strain MBA4.</title>
        <authorList>
            <person name="Pan Y."/>
            <person name="Kong K.F."/>
            <person name="Tsang J.S."/>
        </authorList>
    </citation>
    <scope>NUCLEOTIDE SEQUENCE [LARGE SCALE GENOMIC DNA]</scope>
    <source>
        <strain evidence="1 2">MBA4</strain>
    </source>
</reference>
<dbReference type="Pfam" id="PF13433">
    <property type="entry name" value="Peripla_BP_5"/>
    <property type="match status" value="1"/>
</dbReference>
<dbReference type="Proteomes" id="UP000019146">
    <property type="component" value="Chromosome 2"/>
</dbReference>
<dbReference type="InterPro" id="IPR028082">
    <property type="entry name" value="Peripla_BP_I"/>
</dbReference>
<name>A0A0P0RI38_9BURK</name>